<name>A0ABY4F1S7_9BACI</name>
<keyword evidence="4" id="KW-1185">Reference proteome</keyword>
<evidence type="ECO:0000313" key="3">
    <source>
        <dbReference type="EMBL" id="UOQ49829.1"/>
    </source>
</evidence>
<protein>
    <recommendedName>
        <fullName evidence="5">Lipoprotein</fullName>
    </recommendedName>
</protein>
<dbReference type="RefSeq" id="WP_244722702.1">
    <property type="nucleotide sequence ID" value="NZ_CP095072.1"/>
</dbReference>
<feature type="chain" id="PRO_5046997254" description="Lipoprotein" evidence="2">
    <location>
        <begin position="18"/>
        <end position="145"/>
    </location>
</feature>
<organism evidence="3 4">
    <name type="scientific">Gracilibacillus caseinilyticus</name>
    <dbReference type="NCBI Taxonomy" id="2932256"/>
    <lineage>
        <taxon>Bacteria</taxon>
        <taxon>Bacillati</taxon>
        <taxon>Bacillota</taxon>
        <taxon>Bacilli</taxon>
        <taxon>Bacillales</taxon>
        <taxon>Bacillaceae</taxon>
        <taxon>Gracilibacillus</taxon>
    </lineage>
</organism>
<reference evidence="3 4" key="1">
    <citation type="submission" date="2022-04" db="EMBL/GenBank/DDBJ databases">
        <title>Gracilibacillus sp. isolated from saltern.</title>
        <authorList>
            <person name="Won M."/>
            <person name="Lee C.-M."/>
            <person name="Woen H.-Y."/>
            <person name="Kwon S.-W."/>
        </authorList>
    </citation>
    <scope>NUCLEOTIDE SEQUENCE [LARGE SCALE GENOMIC DNA]</scope>
    <source>
        <strain evidence="3 4">SSWR10-1</strain>
    </source>
</reference>
<feature type="signal peptide" evidence="2">
    <location>
        <begin position="1"/>
        <end position="17"/>
    </location>
</feature>
<evidence type="ECO:0000313" key="4">
    <source>
        <dbReference type="Proteomes" id="UP000831782"/>
    </source>
</evidence>
<evidence type="ECO:0000256" key="1">
    <source>
        <dbReference type="SAM" id="MobiDB-lite"/>
    </source>
</evidence>
<dbReference type="PROSITE" id="PS51257">
    <property type="entry name" value="PROKAR_LIPOPROTEIN"/>
    <property type="match status" value="1"/>
</dbReference>
<accession>A0ABY4F1S7</accession>
<feature type="region of interest" description="Disordered" evidence="1">
    <location>
        <begin position="86"/>
        <end position="118"/>
    </location>
</feature>
<sequence length="145" mass="16611">MKKFLSLLCLSVVIVVACSEVTHHDYTFTGESEHWEAEYVYEGTEKRREEDGVESYSNEMDYEFILTYKGTLEELSPLERLSYSYETTSSGGESTRTFNEPPSKVTFTKRGGSTGSSVMSKDEVIQVTVKWGEAEELFELRNERK</sequence>
<dbReference type="Proteomes" id="UP000831782">
    <property type="component" value="Chromosome"/>
</dbReference>
<evidence type="ECO:0000256" key="2">
    <source>
        <dbReference type="SAM" id="SignalP"/>
    </source>
</evidence>
<keyword evidence="2" id="KW-0732">Signal</keyword>
<dbReference type="EMBL" id="CP095072">
    <property type="protein sequence ID" value="UOQ49829.1"/>
    <property type="molecule type" value="Genomic_DNA"/>
</dbReference>
<gene>
    <name evidence="3" type="ORF">MUN88_07075</name>
</gene>
<feature type="compositionally biased region" description="Low complexity" evidence="1">
    <location>
        <begin position="86"/>
        <end position="95"/>
    </location>
</feature>
<evidence type="ECO:0008006" key="5">
    <source>
        <dbReference type="Google" id="ProtNLM"/>
    </source>
</evidence>
<proteinExistence type="predicted"/>